<dbReference type="EMBL" id="ML178831">
    <property type="protein sequence ID" value="TFK99908.1"/>
    <property type="molecule type" value="Genomic_DNA"/>
</dbReference>
<dbReference type="PANTHER" id="PTHR48079:SF6">
    <property type="entry name" value="NAD(P)-BINDING DOMAIN-CONTAINING PROTEIN-RELATED"/>
    <property type="match status" value="1"/>
</dbReference>
<name>A0A5C3QI84_9AGAR</name>
<dbReference type="PANTHER" id="PTHR48079">
    <property type="entry name" value="PROTEIN YEEZ"/>
    <property type="match status" value="1"/>
</dbReference>
<keyword evidence="3" id="KW-1185">Reference proteome</keyword>
<evidence type="ECO:0000313" key="2">
    <source>
        <dbReference type="EMBL" id="TFK99908.1"/>
    </source>
</evidence>
<dbReference type="STRING" id="1884261.A0A5C3QI84"/>
<dbReference type="InterPro" id="IPR016040">
    <property type="entry name" value="NAD(P)-bd_dom"/>
</dbReference>
<accession>A0A5C3QI84</accession>
<dbReference type="SMART" id="SM00859">
    <property type="entry name" value="Semialdhyde_dh"/>
    <property type="match status" value="1"/>
</dbReference>
<evidence type="ECO:0000313" key="3">
    <source>
        <dbReference type="Proteomes" id="UP000305067"/>
    </source>
</evidence>
<proteinExistence type="predicted"/>
<dbReference type="GO" id="GO:0005737">
    <property type="term" value="C:cytoplasm"/>
    <property type="evidence" value="ECO:0007669"/>
    <property type="project" value="TreeGrafter"/>
</dbReference>
<dbReference type="GO" id="GO:0004029">
    <property type="term" value="F:aldehyde dehydrogenase (NAD+) activity"/>
    <property type="evidence" value="ECO:0007669"/>
    <property type="project" value="TreeGrafter"/>
</dbReference>
<dbReference type="Pfam" id="PF13460">
    <property type="entry name" value="NAD_binding_10"/>
    <property type="match status" value="1"/>
</dbReference>
<dbReference type="GO" id="GO:0051287">
    <property type="term" value="F:NAD binding"/>
    <property type="evidence" value="ECO:0007669"/>
    <property type="project" value="InterPro"/>
</dbReference>
<dbReference type="InterPro" id="IPR051783">
    <property type="entry name" value="NAD(P)-dependent_oxidoreduct"/>
</dbReference>
<gene>
    <name evidence="2" type="ORF">BDV98DRAFT_613209</name>
</gene>
<dbReference type="OrthoDB" id="10262413at2759"/>
<sequence length="323" mass="34828">MSNKVSILFTGATGYIGGAVLERLLNHPDFARFQITAVVRSAEKAEKLNKLGVDVVVGSHSDADIVTDLAAKADVVFSIADCDDLTAAQAILDGLKKRFEKTAKKSILIHTVRTLIDNADGAYTYNTIYDDNDIDLIETLPDSALHRHVDLPIVAADKEGYVKTYIILPSMVWGPATGKLVDLGIRKLHSMLIPALVKLGEARGQAGVAGKGLNTWPQIHVDESGSSAPAHGREGYYFGENGHYLTYDLCKAVAVELAARGIGHDTPTAFTEEEYKKDFIISVVGTNARCKASRAKALGWNPKYGNEDLFASVKGVADVTLKN</sequence>
<dbReference type="InterPro" id="IPR000534">
    <property type="entry name" value="Semialdehyde_DH_NAD-bd"/>
</dbReference>
<protein>
    <submittedName>
        <fullName evidence="2">NAD-P-binding protein</fullName>
    </submittedName>
</protein>
<feature type="domain" description="Semialdehyde dehydrogenase NAD-binding" evidence="1">
    <location>
        <begin position="4"/>
        <end position="103"/>
    </location>
</feature>
<dbReference type="Proteomes" id="UP000305067">
    <property type="component" value="Unassembled WGS sequence"/>
</dbReference>
<dbReference type="InterPro" id="IPR036291">
    <property type="entry name" value="NAD(P)-bd_dom_sf"/>
</dbReference>
<dbReference type="SUPFAM" id="SSF51735">
    <property type="entry name" value="NAD(P)-binding Rossmann-fold domains"/>
    <property type="match status" value="1"/>
</dbReference>
<evidence type="ECO:0000259" key="1">
    <source>
        <dbReference type="SMART" id="SM00859"/>
    </source>
</evidence>
<dbReference type="GO" id="GO:1901607">
    <property type="term" value="P:alpha-amino acid biosynthetic process"/>
    <property type="evidence" value="ECO:0007669"/>
    <property type="project" value="UniProtKB-ARBA"/>
</dbReference>
<reference evidence="2 3" key="1">
    <citation type="journal article" date="2019" name="Nat. Ecol. Evol.">
        <title>Megaphylogeny resolves global patterns of mushroom evolution.</title>
        <authorList>
            <person name="Varga T."/>
            <person name="Krizsan K."/>
            <person name="Foldi C."/>
            <person name="Dima B."/>
            <person name="Sanchez-Garcia M."/>
            <person name="Sanchez-Ramirez S."/>
            <person name="Szollosi G.J."/>
            <person name="Szarkandi J.G."/>
            <person name="Papp V."/>
            <person name="Albert L."/>
            <person name="Andreopoulos W."/>
            <person name="Angelini C."/>
            <person name="Antonin V."/>
            <person name="Barry K.W."/>
            <person name="Bougher N.L."/>
            <person name="Buchanan P."/>
            <person name="Buyck B."/>
            <person name="Bense V."/>
            <person name="Catcheside P."/>
            <person name="Chovatia M."/>
            <person name="Cooper J."/>
            <person name="Damon W."/>
            <person name="Desjardin D."/>
            <person name="Finy P."/>
            <person name="Geml J."/>
            <person name="Haridas S."/>
            <person name="Hughes K."/>
            <person name="Justo A."/>
            <person name="Karasinski D."/>
            <person name="Kautmanova I."/>
            <person name="Kiss B."/>
            <person name="Kocsube S."/>
            <person name="Kotiranta H."/>
            <person name="LaButti K.M."/>
            <person name="Lechner B.E."/>
            <person name="Liimatainen K."/>
            <person name="Lipzen A."/>
            <person name="Lukacs Z."/>
            <person name="Mihaltcheva S."/>
            <person name="Morgado L.N."/>
            <person name="Niskanen T."/>
            <person name="Noordeloos M.E."/>
            <person name="Ohm R.A."/>
            <person name="Ortiz-Santana B."/>
            <person name="Ovrebo C."/>
            <person name="Racz N."/>
            <person name="Riley R."/>
            <person name="Savchenko A."/>
            <person name="Shiryaev A."/>
            <person name="Soop K."/>
            <person name="Spirin V."/>
            <person name="Szebenyi C."/>
            <person name="Tomsovsky M."/>
            <person name="Tulloss R.E."/>
            <person name="Uehling J."/>
            <person name="Grigoriev I.V."/>
            <person name="Vagvolgyi C."/>
            <person name="Papp T."/>
            <person name="Martin F.M."/>
            <person name="Miettinen O."/>
            <person name="Hibbett D.S."/>
            <person name="Nagy L.G."/>
        </authorList>
    </citation>
    <scope>NUCLEOTIDE SEQUENCE [LARGE SCALE GENOMIC DNA]</scope>
    <source>
        <strain evidence="2 3">CBS 309.79</strain>
    </source>
</reference>
<organism evidence="2 3">
    <name type="scientific">Pterulicium gracile</name>
    <dbReference type="NCBI Taxonomy" id="1884261"/>
    <lineage>
        <taxon>Eukaryota</taxon>
        <taxon>Fungi</taxon>
        <taxon>Dikarya</taxon>
        <taxon>Basidiomycota</taxon>
        <taxon>Agaricomycotina</taxon>
        <taxon>Agaricomycetes</taxon>
        <taxon>Agaricomycetidae</taxon>
        <taxon>Agaricales</taxon>
        <taxon>Pleurotineae</taxon>
        <taxon>Pterulaceae</taxon>
        <taxon>Pterulicium</taxon>
    </lineage>
</organism>
<dbReference type="Gene3D" id="3.40.50.720">
    <property type="entry name" value="NAD(P)-binding Rossmann-like Domain"/>
    <property type="match status" value="1"/>
</dbReference>
<dbReference type="AlphaFoldDB" id="A0A5C3QI84"/>